<organism evidence="2 3">
    <name type="scientific">Streptomyces cavernicola</name>
    <dbReference type="NCBI Taxonomy" id="3043613"/>
    <lineage>
        <taxon>Bacteria</taxon>
        <taxon>Bacillati</taxon>
        <taxon>Actinomycetota</taxon>
        <taxon>Actinomycetes</taxon>
        <taxon>Kitasatosporales</taxon>
        <taxon>Streptomycetaceae</taxon>
        <taxon>Streptomyces</taxon>
    </lineage>
</organism>
<accession>A0ABT6S7P4</accession>
<dbReference type="RefSeq" id="WP_282542009.1">
    <property type="nucleotide sequence ID" value="NZ_JASCIQ010000007.1"/>
</dbReference>
<keyword evidence="3" id="KW-1185">Reference proteome</keyword>
<dbReference type="Pfam" id="PF13649">
    <property type="entry name" value="Methyltransf_25"/>
    <property type="match status" value="1"/>
</dbReference>
<dbReference type="SUPFAM" id="SSF55729">
    <property type="entry name" value="Acyl-CoA N-acyltransferases (Nat)"/>
    <property type="match status" value="1"/>
</dbReference>
<dbReference type="CDD" id="cd02440">
    <property type="entry name" value="AdoMet_MTases"/>
    <property type="match status" value="1"/>
</dbReference>
<keyword evidence="2" id="KW-0808">Transferase</keyword>
<name>A0ABT6S7P4_9ACTN</name>
<evidence type="ECO:0000313" key="2">
    <source>
        <dbReference type="EMBL" id="MDI3404040.1"/>
    </source>
</evidence>
<dbReference type="Proteomes" id="UP001223978">
    <property type="component" value="Unassembled WGS sequence"/>
</dbReference>
<dbReference type="Gene3D" id="3.40.630.30">
    <property type="match status" value="1"/>
</dbReference>
<dbReference type="InterPro" id="IPR016181">
    <property type="entry name" value="Acyl_CoA_acyltransferase"/>
</dbReference>
<dbReference type="InterPro" id="IPR041698">
    <property type="entry name" value="Methyltransf_25"/>
</dbReference>
<comment type="caution">
    <text evidence="2">The sequence shown here is derived from an EMBL/GenBank/DDBJ whole genome shotgun (WGS) entry which is preliminary data.</text>
</comment>
<protein>
    <submittedName>
        <fullName evidence="2">Bifunctional class I SAM-dependent methyltransferase/N-acetyltransferase</fullName>
    </submittedName>
</protein>
<gene>
    <name evidence="2" type="ORF">QIS96_09425</name>
</gene>
<dbReference type="EMBL" id="JASCIQ010000007">
    <property type="protein sequence ID" value="MDI3404040.1"/>
    <property type="molecule type" value="Genomic_DNA"/>
</dbReference>
<sequence>MSTEAALHEAFFALHHGLPRQGPGSDATTRRLLSLAGPLPERPRVLDLGCGPGRAALLLAAEAGAEVTAVDLHRPFLDELEAAAAARGLTDSITTVHADMAELPLPDGTYDLVWAESSAYSIGFDTALRSWRRLLTPGGTLVVTECEWTATEPSREARAFWDRHYPLRTGPANRWAAAAAGYSVLGVHWQPESDWDEYYGPLAERADAALSGTDPQAPGMTEALAATREEIRVRAEHGAEYGYTGYVLRPSDWRVRPETAADVEAVHAVNAAAFPTEDEARLVDALRADPDAWIDALSYVAEAPDGRIAAYALLTRCRVGDAAALCLAPVATAPEFQGRGAGAAVVAAVLDAARARADERLVVVLGHPGYYPRFGFTRASGFGVRVGFDVPDEALMALVLDVSDAAPPSGTVRYPAAFGV</sequence>
<dbReference type="PROSITE" id="PS51186">
    <property type="entry name" value="GNAT"/>
    <property type="match status" value="1"/>
</dbReference>
<evidence type="ECO:0000313" key="3">
    <source>
        <dbReference type="Proteomes" id="UP001223978"/>
    </source>
</evidence>
<dbReference type="Gene3D" id="3.40.50.150">
    <property type="entry name" value="Vaccinia Virus protein VP39"/>
    <property type="match status" value="1"/>
</dbReference>
<dbReference type="InterPro" id="IPR029063">
    <property type="entry name" value="SAM-dependent_MTases_sf"/>
</dbReference>
<proteinExistence type="predicted"/>
<dbReference type="GO" id="GO:0032259">
    <property type="term" value="P:methylation"/>
    <property type="evidence" value="ECO:0007669"/>
    <property type="project" value="UniProtKB-KW"/>
</dbReference>
<dbReference type="InterPro" id="IPR000182">
    <property type="entry name" value="GNAT_dom"/>
</dbReference>
<feature type="domain" description="N-acetyltransferase" evidence="1">
    <location>
        <begin position="253"/>
        <end position="401"/>
    </location>
</feature>
<dbReference type="Pfam" id="PF00583">
    <property type="entry name" value="Acetyltransf_1"/>
    <property type="match status" value="1"/>
</dbReference>
<dbReference type="GO" id="GO:0008168">
    <property type="term" value="F:methyltransferase activity"/>
    <property type="evidence" value="ECO:0007669"/>
    <property type="project" value="UniProtKB-KW"/>
</dbReference>
<dbReference type="PANTHER" id="PTHR42912:SF93">
    <property type="entry name" value="N6-ADENOSINE-METHYLTRANSFERASE TMT1A"/>
    <property type="match status" value="1"/>
</dbReference>
<dbReference type="SUPFAM" id="SSF53335">
    <property type="entry name" value="S-adenosyl-L-methionine-dependent methyltransferases"/>
    <property type="match status" value="1"/>
</dbReference>
<reference evidence="2 3" key="1">
    <citation type="submission" date="2023-05" db="EMBL/GenBank/DDBJ databases">
        <title>Draft genome sequence of Streptomyces sp. B-S-A6 isolated from a cave soil in Thailand.</title>
        <authorList>
            <person name="Chamroensaksri N."/>
            <person name="Muangham S."/>
        </authorList>
    </citation>
    <scope>NUCLEOTIDE SEQUENCE [LARGE SCALE GENOMIC DNA]</scope>
    <source>
        <strain evidence="2 3">B-S-A6</strain>
    </source>
</reference>
<dbReference type="PANTHER" id="PTHR42912">
    <property type="entry name" value="METHYLTRANSFERASE"/>
    <property type="match status" value="1"/>
</dbReference>
<dbReference type="InterPro" id="IPR050508">
    <property type="entry name" value="Methyltransf_Superfamily"/>
</dbReference>
<evidence type="ECO:0000259" key="1">
    <source>
        <dbReference type="PROSITE" id="PS51186"/>
    </source>
</evidence>
<keyword evidence="2" id="KW-0489">Methyltransferase</keyword>